<organism evidence="2">
    <name type="scientific">marine sediment metagenome</name>
    <dbReference type="NCBI Taxonomy" id="412755"/>
    <lineage>
        <taxon>unclassified sequences</taxon>
        <taxon>metagenomes</taxon>
        <taxon>ecological metagenomes</taxon>
    </lineage>
</organism>
<gene>
    <name evidence="2" type="ORF">S01H4_23871</name>
</gene>
<dbReference type="EMBL" id="BART01011136">
    <property type="protein sequence ID" value="GAG81206.1"/>
    <property type="molecule type" value="Genomic_DNA"/>
</dbReference>
<evidence type="ECO:0000313" key="2">
    <source>
        <dbReference type="EMBL" id="GAG81206.1"/>
    </source>
</evidence>
<reference evidence="2" key="1">
    <citation type="journal article" date="2014" name="Front. Microbiol.">
        <title>High frequency of phylogenetically diverse reductive dehalogenase-homologous genes in deep subseafloor sedimentary metagenomes.</title>
        <authorList>
            <person name="Kawai M."/>
            <person name="Futagami T."/>
            <person name="Toyoda A."/>
            <person name="Takaki Y."/>
            <person name="Nishi S."/>
            <person name="Hori S."/>
            <person name="Arai W."/>
            <person name="Tsubouchi T."/>
            <person name="Morono Y."/>
            <person name="Uchiyama I."/>
            <person name="Ito T."/>
            <person name="Fujiyama A."/>
            <person name="Inagaki F."/>
            <person name="Takami H."/>
        </authorList>
    </citation>
    <scope>NUCLEOTIDE SEQUENCE</scope>
    <source>
        <strain evidence="2">Expedition CK06-06</strain>
    </source>
</reference>
<proteinExistence type="predicted"/>
<feature type="coiled-coil region" evidence="1">
    <location>
        <begin position="15"/>
        <end position="42"/>
    </location>
</feature>
<sequence length="62" mass="7006">MLLLSGEAGEGSMKKDKLNKDIEKMKEDIKKKEAAVKTLDFKKAKRKKGIFGKEKDKPKKGL</sequence>
<dbReference type="AlphaFoldDB" id="X1CA19"/>
<accession>X1CA19</accession>
<feature type="non-terminal residue" evidence="2">
    <location>
        <position position="62"/>
    </location>
</feature>
<keyword evidence="1" id="KW-0175">Coiled coil</keyword>
<comment type="caution">
    <text evidence="2">The sequence shown here is derived from an EMBL/GenBank/DDBJ whole genome shotgun (WGS) entry which is preliminary data.</text>
</comment>
<name>X1CA19_9ZZZZ</name>
<evidence type="ECO:0000256" key="1">
    <source>
        <dbReference type="SAM" id="Coils"/>
    </source>
</evidence>
<protein>
    <submittedName>
        <fullName evidence="2">Uncharacterized protein</fullName>
    </submittedName>
</protein>